<dbReference type="STRING" id="595670.SAMN05421643_10566"/>
<organism evidence="1 2">
    <name type="scientific">Acinetobacter kyonggiensis</name>
    <dbReference type="NCBI Taxonomy" id="595670"/>
    <lineage>
        <taxon>Bacteria</taxon>
        <taxon>Pseudomonadati</taxon>
        <taxon>Pseudomonadota</taxon>
        <taxon>Gammaproteobacteria</taxon>
        <taxon>Moraxellales</taxon>
        <taxon>Moraxellaceae</taxon>
        <taxon>Acinetobacter</taxon>
    </lineage>
</organism>
<keyword evidence="2" id="KW-1185">Reference proteome</keyword>
<accession>A0A1H3HW08</accession>
<dbReference type="EMBL" id="FNPK01000005">
    <property type="protein sequence ID" value="SDY19691.1"/>
    <property type="molecule type" value="Genomic_DNA"/>
</dbReference>
<gene>
    <name evidence="1" type="ORF">SAMN05421643_10566</name>
</gene>
<evidence type="ECO:0000313" key="2">
    <source>
        <dbReference type="Proteomes" id="UP000199035"/>
    </source>
</evidence>
<evidence type="ECO:0000313" key="1">
    <source>
        <dbReference type="EMBL" id="SDY19691.1"/>
    </source>
</evidence>
<name>A0A1H3HW08_9GAMM</name>
<dbReference type="AlphaFoldDB" id="A0A1H3HW08"/>
<proteinExistence type="predicted"/>
<dbReference type="RefSeq" id="WP_092688546.1">
    <property type="nucleotide sequence ID" value="NZ_FNPK01000005.1"/>
</dbReference>
<reference evidence="2" key="1">
    <citation type="submission" date="2016-10" db="EMBL/GenBank/DDBJ databases">
        <authorList>
            <person name="Varghese N."/>
            <person name="Submissions S."/>
        </authorList>
    </citation>
    <scope>NUCLEOTIDE SEQUENCE [LARGE SCALE GENOMIC DNA]</scope>
    <source>
        <strain evidence="2">ANC 5109</strain>
    </source>
</reference>
<sequence length="300" mass="36495">MQMKRGVREYSHEEFLEILNSREYKNDHQKVTHELACHLEIFEAQFSGTHFRHAYSLINTVLVDFFVSKQNLYDYENIEYLHEDLCEWRNSEFEKILKEENVDLEKFKFHFFKYSDFCYELFSYKQIDGIYFLELPDEKIIKLEEADFFALCIFTYHRLHPTSHKDHGYWYLSEEDAYDKWLSIEKLQKLMPVTFHYDKVLNTEYWFSIINELFIYFQNALIRSGHKIALSKEKSRLAKIKAERYKQETAKNFKNIEELWDSGNWEKATKCAQDIFDLDGVALPYNTVYRYILEYKKSKK</sequence>
<protein>
    <submittedName>
        <fullName evidence="1">Uncharacterized protein</fullName>
    </submittedName>
</protein>
<dbReference type="Proteomes" id="UP000199035">
    <property type="component" value="Unassembled WGS sequence"/>
</dbReference>